<feature type="region of interest" description="Disordered" evidence="1">
    <location>
        <begin position="67"/>
        <end position="86"/>
    </location>
</feature>
<gene>
    <name evidence="2" type="ORF">GCM10009864_48190</name>
</gene>
<evidence type="ECO:0000313" key="3">
    <source>
        <dbReference type="Proteomes" id="UP001500994"/>
    </source>
</evidence>
<protein>
    <submittedName>
        <fullName evidence="2">Uncharacterized protein</fullName>
    </submittedName>
</protein>
<evidence type="ECO:0000313" key="2">
    <source>
        <dbReference type="EMBL" id="GAA2672114.1"/>
    </source>
</evidence>
<accession>A0ABP6ETQ8</accession>
<dbReference type="EMBL" id="BAAARK010000016">
    <property type="protein sequence ID" value="GAA2672114.1"/>
    <property type="molecule type" value="Genomic_DNA"/>
</dbReference>
<comment type="caution">
    <text evidence="2">The sequence shown here is derived from an EMBL/GenBank/DDBJ whole genome shotgun (WGS) entry which is preliminary data.</text>
</comment>
<evidence type="ECO:0000256" key="1">
    <source>
        <dbReference type="SAM" id="MobiDB-lite"/>
    </source>
</evidence>
<reference evidence="3" key="1">
    <citation type="journal article" date="2019" name="Int. J. Syst. Evol. Microbiol.">
        <title>The Global Catalogue of Microorganisms (GCM) 10K type strain sequencing project: providing services to taxonomists for standard genome sequencing and annotation.</title>
        <authorList>
            <consortium name="The Broad Institute Genomics Platform"/>
            <consortium name="The Broad Institute Genome Sequencing Center for Infectious Disease"/>
            <person name="Wu L."/>
            <person name="Ma J."/>
        </authorList>
    </citation>
    <scope>NUCLEOTIDE SEQUENCE [LARGE SCALE GENOMIC DNA]</scope>
    <source>
        <strain evidence="3">JCM 16374</strain>
    </source>
</reference>
<sequence length="86" mass="9583">MFPATVVNAARRPWARARPITKSTLGPGMTIKRNDMAEKARRRSVDNIRIMKARRPVVLQAFRAHGRKATGKGAGSGECRRVWRGA</sequence>
<name>A0ABP6ETQ8_9ACTN</name>
<dbReference type="Proteomes" id="UP001500994">
    <property type="component" value="Unassembled WGS sequence"/>
</dbReference>
<proteinExistence type="predicted"/>
<keyword evidence="3" id="KW-1185">Reference proteome</keyword>
<organism evidence="2 3">
    <name type="scientific">Streptomyces lunalinharesii</name>
    <dbReference type="NCBI Taxonomy" id="333384"/>
    <lineage>
        <taxon>Bacteria</taxon>
        <taxon>Bacillati</taxon>
        <taxon>Actinomycetota</taxon>
        <taxon>Actinomycetes</taxon>
        <taxon>Kitasatosporales</taxon>
        <taxon>Streptomycetaceae</taxon>
        <taxon>Streptomyces</taxon>
    </lineage>
</organism>